<evidence type="ECO:0000256" key="1">
    <source>
        <dbReference type="SAM" id="SignalP"/>
    </source>
</evidence>
<accession>A0A3R9P1C9</accession>
<dbReference type="SUPFAM" id="SSF54001">
    <property type="entry name" value="Cysteine proteinases"/>
    <property type="match status" value="1"/>
</dbReference>
<organism evidence="3 4">
    <name type="scientific">Hymenobacter perfusus</name>
    <dbReference type="NCBI Taxonomy" id="1236770"/>
    <lineage>
        <taxon>Bacteria</taxon>
        <taxon>Pseudomonadati</taxon>
        <taxon>Bacteroidota</taxon>
        <taxon>Cytophagia</taxon>
        <taxon>Cytophagales</taxon>
        <taxon>Hymenobacteraceae</taxon>
        <taxon>Hymenobacter</taxon>
    </lineage>
</organism>
<dbReference type="PANTHER" id="PTHR33490:SF6">
    <property type="entry name" value="SLL1049 PROTEIN"/>
    <property type="match status" value="1"/>
</dbReference>
<dbReference type="InterPro" id="IPR038765">
    <property type="entry name" value="Papain-like_cys_pep_sf"/>
</dbReference>
<evidence type="ECO:0000313" key="3">
    <source>
        <dbReference type="EMBL" id="RSK42162.1"/>
    </source>
</evidence>
<feature type="chain" id="PRO_5018789366" evidence="1">
    <location>
        <begin position="20"/>
        <end position="294"/>
    </location>
</feature>
<reference evidence="3 4" key="1">
    <citation type="submission" date="2018-12" db="EMBL/GenBank/DDBJ databases">
        <authorList>
            <person name="Feng G."/>
            <person name="Zhu H."/>
        </authorList>
    </citation>
    <scope>NUCLEOTIDE SEQUENCE [LARGE SCALE GENOMIC DNA]</scope>
    <source>
        <strain evidence="3 4">LMG 26000</strain>
    </source>
</reference>
<dbReference type="InterPro" id="IPR002931">
    <property type="entry name" value="Transglutaminase-like"/>
</dbReference>
<proteinExistence type="predicted"/>
<dbReference type="EMBL" id="RWIU01000005">
    <property type="protein sequence ID" value="RSK42162.1"/>
    <property type="molecule type" value="Genomic_DNA"/>
</dbReference>
<keyword evidence="1" id="KW-0732">Signal</keyword>
<dbReference type="PANTHER" id="PTHR33490">
    <property type="entry name" value="BLR5614 PROTEIN-RELATED"/>
    <property type="match status" value="1"/>
</dbReference>
<evidence type="ECO:0000313" key="4">
    <source>
        <dbReference type="Proteomes" id="UP000270291"/>
    </source>
</evidence>
<dbReference type="RefSeq" id="WP_125439113.1">
    <property type="nucleotide sequence ID" value="NZ_RWIU01000005.1"/>
</dbReference>
<evidence type="ECO:0000259" key="2">
    <source>
        <dbReference type="Pfam" id="PF01841"/>
    </source>
</evidence>
<dbReference type="AlphaFoldDB" id="A0A3R9P1C9"/>
<dbReference type="OrthoDB" id="5166556at2"/>
<comment type="caution">
    <text evidence="3">The sequence shown here is derived from an EMBL/GenBank/DDBJ whole genome shotgun (WGS) entry which is preliminary data.</text>
</comment>
<sequence length="294" mass="32437">MINKTFTLFLAAFSISVLAQAQSPVTAPGGPDYPYLTTLDPVEYPFLFSSPKSEYLTKFREMYGLTAVVEKEATDLGRARALCQWVHFRLEHDGHKVFKSQDPFAILKAAQAGELVQCVEYGLVLAAAFNAVGIPARPLYLKAENVQTKSSAAGHALAEAWLPDLGKWVMVDAQADIIPMLGPTPLNAVELRQALATDNDDLTVLTSTEAKPKSYFKWVNQYLFYFDTVMDNRYGVKSARTGLMLVPLGAHKPVIFQRTESIHNIRYTNSVATFYALPVQADWLTAKSGSPLAP</sequence>
<feature type="domain" description="Transglutaminase-like" evidence="2">
    <location>
        <begin position="68"/>
        <end position="173"/>
    </location>
</feature>
<feature type="signal peptide" evidence="1">
    <location>
        <begin position="1"/>
        <end position="19"/>
    </location>
</feature>
<name>A0A3R9P1C9_9BACT</name>
<dbReference type="Pfam" id="PF01841">
    <property type="entry name" value="Transglut_core"/>
    <property type="match status" value="1"/>
</dbReference>
<protein>
    <submittedName>
        <fullName evidence="3">Transglutaminase domain-containing protein</fullName>
    </submittedName>
</protein>
<dbReference type="Proteomes" id="UP000270291">
    <property type="component" value="Unassembled WGS sequence"/>
</dbReference>
<dbReference type="Gene3D" id="3.10.620.30">
    <property type="match status" value="1"/>
</dbReference>
<gene>
    <name evidence="3" type="ORF">EI293_14625</name>
</gene>
<keyword evidence="4" id="KW-1185">Reference proteome</keyword>